<comment type="subunit">
    <text evidence="2">Homodimer.</text>
</comment>
<feature type="binding site" evidence="13">
    <location>
        <position position="303"/>
    </location>
    <ligand>
        <name>thiamine diphosphate</name>
        <dbReference type="ChEBI" id="CHEBI:58937"/>
    </ligand>
</feature>
<dbReference type="CDD" id="cd07033">
    <property type="entry name" value="TPP_PYR_DXS_TK_like"/>
    <property type="match status" value="1"/>
</dbReference>
<evidence type="ECO:0000256" key="8">
    <source>
        <dbReference type="ARBA" id="ARBA00023052"/>
    </source>
</evidence>
<comment type="caution">
    <text evidence="17">The sequence shown here is derived from an EMBL/GenBank/DDBJ whole genome shotgun (WGS) entry which is preliminary data.</text>
</comment>
<comment type="similarity">
    <text evidence="1">Belongs to the transketolase family.</text>
</comment>
<feature type="site" description="Important for catalytic activity" evidence="15">
    <location>
        <position position="52"/>
    </location>
</feature>
<keyword evidence="5" id="KW-0808">Transferase</keyword>
<dbReference type="GO" id="GO:0000287">
    <property type="term" value="F:magnesium ion binding"/>
    <property type="evidence" value="ECO:0007669"/>
    <property type="project" value="UniProtKB-ARBA"/>
</dbReference>
<dbReference type="NCBIfam" id="TIGR00232">
    <property type="entry name" value="tktlase_bact"/>
    <property type="match status" value="1"/>
</dbReference>
<evidence type="ECO:0000256" key="5">
    <source>
        <dbReference type="ARBA" id="ARBA00022679"/>
    </source>
</evidence>
<organism evidence="17 18">
    <name type="scientific">Flexivirga endophytica</name>
    <dbReference type="NCBI Taxonomy" id="1849103"/>
    <lineage>
        <taxon>Bacteria</taxon>
        <taxon>Bacillati</taxon>
        <taxon>Actinomycetota</taxon>
        <taxon>Actinomycetes</taxon>
        <taxon>Micrococcales</taxon>
        <taxon>Dermacoccaceae</taxon>
        <taxon>Flexivirga</taxon>
    </lineage>
</organism>
<dbReference type="SUPFAM" id="SSF52518">
    <property type="entry name" value="Thiamin diphosphate-binding fold (THDP-binding)"/>
    <property type="match status" value="2"/>
</dbReference>
<feature type="binding site" evidence="13">
    <location>
        <position position="185"/>
    </location>
    <ligand>
        <name>thiamine diphosphate</name>
        <dbReference type="ChEBI" id="CHEBI:58937"/>
    </ligand>
</feature>
<accession>A0A916T8P9</accession>
<evidence type="ECO:0000256" key="6">
    <source>
        <dbReference type="ARBA" id="ARBA00022723"/>
    </source>
</evidence>
<gene>
    <name evidence="17" type="primary">tktA</name>
    <name evidence="17" type="ORF">GCM10011492_25930</name>
</gene>
<feature type="site" description="Important for catalytic activity" evidence="15">
    <location>
        <position position="303"/>
    </location>
</feature>
<dbReference type="PANTHER" id="PTHR43522:SF2">
    <property type="entry name" value="TRANSKETOLASE 1-RELATED"/>
    <property type="match status" value="1"/>
</dbReference>
<feature type="binding site" evidence="13">
    <location>
        <position position="214"/>
    </location>
    <ligand>
        <name>thiamine diphosphate</name>
        <dbReference type="ChEBI" id="CHEBI:58937"/>
    </ligand>
</feature>
<evidence type="ECO:0000256" key="14">
    <source>
        <dbReference type="PIRSR" id="PIRSR605478-4"/>
    </source>
</evidence>
<evidence type="ECO:0000256" key="15">
    <source>
        <dbReference type="PIRSR" id="PIRSR605478-5"/>
    </source>
</evidence>
<feature type="binding site" evidence="12">
    <location>
        <position position="303"/>
    </location>
    <ligand>
        <name>substrate</name>
    </ligand>
</feature>
<dbReference type="Gene3D" id="3.40.50.970">
    <property type="match status" value="2"/>
</dbReference>
<evidence type="ECO:0000313" key="18">
    <source>
        <dbReference type="Proteomes" id="UP000636793"/>
    </source>
</evidence>
<sequence>MSQDTSATTGRRDPALAEPVATKAGWSPVDVRAVDTVRVLAADAVQKKGNGHPGTAMSLAPLAYLLYQSVMRIDPSDPHWIGRDRFVLSCGHSSLTQYIQLYMSGYGLELSDLEALRTWESLTPGHPEYGYTDGVDITTGPLGSGIASSVGMAMAQRRQRGLLDPDAAPGQSPFDHHVWVIASDGDMMEGVSGEAGSLAGHQQLGNLIAFYDENQISIEDDTDVSFSEDVAARYAAYGWHVQTVDWRPGAKPDSDRDSYTENVDDLLDAIEQAKSVTDKPSLICLRTILGWPAPTKQGTGAAHGSALGDDEVAGTKKLLGFDPEQSFQVDDEVIEHTRKVKDRGQQAHAEWQKSYDAWRDGNPEGAKLLDRLVKRELPENFAAAFPTFEADSKGIATRAASGKILSALAGVMPELWGGSADLAGSNNTTMDGEPSFVPENRQTDEWKGGPYGRTLHFGIRENAMGMTLNGIALEGLTRPYGGTFLVFSDYMRPAVRLAAIQRVPVTFVWTHDSIGLGEDGPTHQPIEHLAALRAIPDLDVVRPADANETAVAWRTILEHTDRPAGLILSRQALPTLDRTEFASAEGVARGAYVLADTEGTPDVILVATGSEVSLALEARKALAEKNVAARVVSMPSREWFEEQDDSYRDEVLPASVKARVSIEAATPFGWRDIVGDAGRIVGIDHFGASAAGPVLMEKFGFTVDAVVSAAQESMQAAVGGN</sequence>
<feature type="binding site" evidence="13">
    <location>
        <position position="92"/>
    </location>
    <ligand>
        <name>thiamine diphosphate</name>
        <dbReference type="ChEBI" id="CHEBI:58937"/>
    </ligand>
</feature>
<evidence type="ECO:0000256" key="12">
    <source>
        <dbReference type="PIRSR" id="PIRSR605478-2"/>
    </source>
</evidence>
<dbReference type="CDD" id="cd02012">
    <property type="entry name" value="TPP_TK"/>
    <property type="match status" value="1"/>
</dbReference>
<dbReference type="PROSITE" id="PS00802">
    <property type="entry name" value="TRANSKETOLASE_2"/>
    <property type="match status" value="1"/>
</dbReference>
<feature type="binding site" evidence="12">
    <location>
        <position position="523"/>
    </location>
    <ligand>
        <name>substrate</name>
    </ligand>
</feature>
<keyword evidence="8 13" id="KW-0786">Thiamine pyrophosphate</keyword>
<feature type="binding site" evidence="14">
    <location>
        <position position="184"/>
    </location>
    <ligand>
        <name>Mg(2+)</name>
        <dbReference type="ChEBI" id="CHEBI:18420"/>
    </ligand>
</feature>
<feature type="active site" description="Proton donor" evidence="11">
    <location>
        <position position="461"/>
    </location>
</feature>
<dbReference type="GO" id="GO:0006098">
    <property type="term" value="P:pentose-phosphate shunt"/>
    <property type="evidence" value="ECO:0007669"/>
    <property type="project" value="TreeGrafter"/>
</dbReference>
<evidence type="ECO:0000259" key="16">
    <source>
        <dbReference type="SMART" id="SM00861"/>
    </source>
</evidence>
<evidence type="ECO:0000256" key="10">
    <source>
        <dbReference type="NCBIfam" id="TIGR00232"/>
    </source>
</evidence>
<feature type="binding site" evidence="13">
    <location>
        <position position="487"/>
    </location>
    <ligand>
        <name>thiamine diphosphate</name>
        <dbReference type="ChEBI" id="CHEBI:58937"/>
    </ligand>
</feature>
<protein>
    <recommendedName>
        <fullName evidence="4 10">Transketolase</fullName>
        <ecNumber evidence="3 10">2.2.1.1</ecNumber>
    </recommendedName>
</protein>
<dbReference type="Pfam" id="PF22613">
    <property type="entry name" value="Transketolase_C_1"/>
    <property type="match status" value="1"/>
</dbReference>
<comment type="cofactor">
    <cofactor evidence="13">
        <name>thiamine diphosphate</name>
        <dbReference type="ChEBI" id="CHEBI:58937"/>
    </cofactor>
    <text evidence="13">Binds 1 thiamine pyrophosphate per subunit. During the reaction, the substrate forms a covalent intermediate with the cofactor.</text>
</comment>
<dbReference type="InterPro" id="IPR055152">
    <property type="entry name" value="Transketolase-like_C_2"/>
</dbReference>
<dbReference type="EMBL" id="BMHI01000004">
    <property type="protein sequence ID" value="GGB34123.1"/>
    <property type="molecule type" value="Genomic_DNA"/>
</dbReference>
<feature type="binding site" evidence="12">
    <location>
        <position position="398"/>
    </location>
    <ligand>
        <name>substrate</name>
    </ligand>
</feature>
<dbReference type="EC" id="2.2.1.1" evidence="3 10"/>
<dbReference type="FunFam" id="3.40.50.970:FF:000004">
    <property type="entry name" value="Transketolase"/>
    <property type="match status" value="1"/>
</dbReference>
<feature type="binding site" evidence="12">
    <location>
        <position position="425"/>
    </location>
    <ligand>
        <name>substrate</name>
    </ligand>
</feature>
<evidence type="ECO:0000256" key="13">
    <source>
        <dbReference type="PIRSR" id="PIRSR605478-3"/>
    </source>
</evidence>
<dbReference type="InterPro" id="IPR009014">
    <property type="entry name" value="Transketo_C/PFOR_II"/>
</dbReference>
<evidence type="ECO:0000256" key="3">
    <source>
        <dbReference type="ARBA" id="ARBA00013152"/>
    </source>
</evidence>
<dbReference type="FunFam" id="3.40.50.920:FF:000003">
    <property type="entry name" value="Transketolase"/>
    <property type="match status" value="1"/>
</dbReference>
<feature type="binding site" evidence="14">
    <location>
        <position position="216"/>
    </location>
    <ligand>
        <name>Mg(2+)</name>
        <dbReference type="ChEBI" id="CHEBI:18420"/>
    </ligand>
</feature>
<dbReference type="Pfam" id="PF00456">
    <property type="entry name" value="Transketolase_N"/>
    <property type="match status" value="1"/>
</dbReference>
<dbReference type="InterPro" id="IPR049557">
    <property type="entry name" value="Transketolase_CS"/>
</dbReference>
<evidence type="ECO:0000256" key="1">
    <source>
        <dbReference type="ARBA" id="ARBA00007131"/>
    </source>
</evidence>
<evidence type="ECO:0000256" key="2">
    <source>
        <dbReference type="ARBA" id="ARBA00011738"/>
    </source>
</evidence>
<feature type="binding site" evidence="14">
    <location>
        <position position="214"/>
    </location>
    <ligand>
        <name>Mg(2+)</name>
        <dbReference type="ChEBI" id="CHEBI:18420"/>
    </ligand>
</feature>
<keyword evidence="6 14" id="KW-0479">Metal-binding</keyword>
<evidence type="ECO:0000256" key="7">
    <source>
        <dbReference type="ARBA" id="ARBA00022842"/>
    </source>
</evidence>
<dbReference type="PANTHER" id="PTHR43522">
    <property type="entry name" value="TRANSKETOLASE"/>
    <property type="match status" value="1"/>
</dbReference>
<evidence type="ECO:0000256" key="4">
    <source>
        <dbReference type="ARBA" id="ARBA00016662"/>
    </source>
</evidence>
<dbReference type="GO" id="GO:0005829">
    <property type="term" value="C:cytosol"/>
    <property type="evidence" value="ECO:0007669"/>
    <property type="project" value="TreeGrafter"/>
</dbReference>
<dbReference type="InterPro" id="IPR033247">
    <property type="entry name" value="Transketolase_fam"/>
</dbReference>
<dbReference type="InterPro" id="IPR005475">
    <property type="entry name" value="Transketolase-like_Pyr-bd"/>
</dbReference>
<name>A0A916T8P9_9MICO</name>
<feature type="binding site" evidence="12">
    <location>
        <position position="52"/>
    </location>
    <ligand>
        <name>substrate</name>
    </ligand>
</feature>
<evidence type="ECO:0000313" key="17">
    <source>
        <dbReference type="EMBL" id="GGB34123.1"/>
    </source>
</evidence>
<keyword evidence="7 14" id="KW-0460">Magnesium</keyword>
<proteinExistence type="inferred from homology"/>
<evidence type="ECO:0000256" key="11">
    <source>
        <dbReference type="PIRSR" id="PIRSR605478-1"/>
    </source>
</evidence>
<dbReference type="PROSITE" id="PS00801">
    <property type="entry name" value="TRANSKETOLASE_1"/>
    <property type="match status" value="1"/>
</dbReference>
<dbReference type="InterPro" id="IPR020826">
    <property type="entry name" value="Transketolase_BS"/>
</dbReference>
<dbReference type="SUPFAM" id="SSF52922">
    <property type="entry name" value="TK C-terminal domain-like"/>
    <property type="match status" value="1"/>
</dbReference>
<dbReference type="Proteomes" id="UP000636793">
    <property type="component" value="Unassembled WGS sequence"/>
</dbReference>
<dbReference type="Pfam" id="PF02779">
    <property type="entry name" value="Transket_pyr"/>
    <property type="match status" value="1"/>
</dbReference>
<reference evidence="17" key="1">
    <citation type="journal article" date="2014" name="Int. J. Syst. Evol. Microbiol.">
        <title>Complete genome sequence of Corynebacterium casei LMG S-19264T (=DSM 44701T), isolated from a smear-ripened cheese.</title>
        <authorList>
            <consortium name="US DOE Joint Genome Institute (JGI-PGF)"/>
            <person name="Walter F."/>
            <person name="Albersmeier A."/>
            <person name="Kalinowski J."/>
            <person name="Ruckert C."/>
        </authorList>
    </citation>
    <scope>NUCLEOTIDE SEQUENCE</scope>
    <source>
        <strain evidence="17">CGMCC 1.15085</strain>
    </source>
</reference>
<dbReference type="FunFam" id="3.40.50.970:FF:000003">
    <property type="entry name" value="Transketolase"/>
    <property type="match status" value="1"/>
</dbReference>
<dbReference type="SMART" id="SM00861">
    <property type="entry name" value="Transket_pyr"/>
    <property type="match status" value="1"/>
</dbReference>
<feature type="binding site" evidence="12">
    <location>
        <position position="570"/>
    </location>
    <ligand>
        <name>substrate</name>
    </ligand>
</feature>
<comment type="catalytic activity">
    <reaction evidence="9">
        <text>D-sedoheptulose 7-phosphate + D-glyceraldehyde 3-phosphate = aldehydo-D-ribose 5-phosphate + D-xylulose 5-phosphate</text>
        <dbReference type="Rhea" id="RHEA:10508"/>
        <dbReference type="ChEBI" id="CHEBI:57483"/>
        <dbReference type="ChEBI" id="CHEBI:57737"/>
        <dbReference type="ChEBI" id="CHEBI:58273"/>
        <dbReference type="ChEBI" id="CHEBI:59776"/>
        <dbReference type="EC" id="2.2.1.1"/>
    </reaction>
</comment>
<feature type="binding site" evidence="13">
    <location>
        <begin position="140"/>
        <end position="142"/>
    </location>
    <ligand>
        <name>thiamine diphosphate</name>
        <dbReference type="ChEBI" id="CHEBI:58937"/>
    </ligand>
</feature>
<dbReference type="AlphaFoldDB" id="A0A916T8P9"/>
<dbReference type="GO" id="GO:0004802">
    <property type="term" value="F:transketolase activity"/>
    <property type="evidence" value="ECO:0007669"/>
    <property type="project" value="UniProtKB-UniRule"/>
</dbReference>
<feature type="binding site" evidence="12">
    <location>
        <position position="511"/>
    </location>
    <ligand>
        <name>substrate</name>
    </ligand>
</feature>
<dbReference type="InterPro" id="IPR005478">
    <property type="entry name" value="Transketolase_bac-like"/>
</dbReference>
<dbReference type="InterPro" id="IPR029061">
    <property type="entry name" value="THDP-binding"/>
</dbReference>
<reference evidence="17" key="2">
    <citation type="submission" date="2020-09" db="EMBL/GenBank/DDBJ databases">
        <authorList>
            <person name="Sun Q."/>
            <person name="Zhou Y."/>
        </authorList>
    </citation>
    <scope>NUCLEOTIDE SEQUENCE</scope>
    <source>
        <strain evidence="17">CGMCC 1.15085</strain>
    </source>
</reference>
<dbReference type="RefSeq" id="WP_188837461.1">
    <property type="nucleotide sequence ID" value="NZ_BMHI01000004.1"/>
</dbReference>
<feature type="binding site" evidence="12">
    <location>
        <position position="519"/>
    </location>
    <ligand>
        <name>substrate</name>
    </ligand>
</feature>
<feature type="domain" description="Transketolase-like pyrimidine-binding" evidence="16">
    <location>
        <begin position="395"/>
        <end position="575"/>
    </location>
</feature>
<dbReference type="Gene3D" id="3.40.50.920">
    <property type="match status" value="1"/>
</dbReference>
<dbReference type="InterPro" id="IPR005474">
    <property type="entry name" value="Transketolase_N"/>
</dbReference>
<evidence type="ECO:0000256" key="9">
    <source>
        <dbReference type="ARBA" id="ARBA00049473"/>
    </source>
</evidence>
<comment type="cofactor">
    <cofactor evidence="14">
        <name>Mg(2+)</name>
        <dbReference type="ChEBI" id="CHEBI:18420"/>
    </cofactor>
    <text evidence="14">Binds 1 Mg(2+) ion per subunit. Can also utilize other divalent metal cations, such as Ca(2+), Mn(2+) and Co(2+).</text>
</comment>
<keyword evidence="18" id="KW-1185">Reference proteome</keyword>